<feature type="region of interest" description="Disordered" evidence="1">
    <location>
        <begin position="98"/>
        <end position="131"/>
    </location>
</feature>
<keyword evidence="4" id="KW-1185">Reference proteome</keyword>
<keyword evidence="2" id="KW-0812">Transmembrane</keyword>
<dbReference type="EMBL" id="CAJVCH010534727">
    <property type="protein sequence ID" value="CAG7825044.1"/>
    <property type="molecule type" value="Genomic_DNA"/>
</dbReference>
<keyword evidence="2" id="KW-1133">Transmembrane helix</keyword>
<reference evidence="3" key="1">
    <citation type="submission" date="2021-06" db="EMBL/GenBank/DDBJ databases">
        <authorList>
            <person name="Hodson N. C."/>
            <person name="Mongue J. A."/>
            <person name="Jaron S. K."/>
        </authorList>
    </citation>
    <scope>NUCLEOTIDE SEQUENCE</scope>
</reference>
<evidence type="ECO:0000256" key="1">
    <source>
        <dbReference type="SAM" id="MobiDB-lite"/>
    </source>
</evidence>
<name>A0A8J2PJM9_9HEXA</name>
<evidence type="ECO:0000313" key="4">
    <source>
        <dbReference type="Proteomes" id="UP000708208"/>
    </source>
</evidence>
<evidence type="ECO:0000256" key="2">
    <source>
        <dbReference type="SAM" id="Phobius"/>
    </source>
</evidence>
<proteinExistence type="predicted"/>
<organism evidence="3 4">
    <name type="scientific">Allacma fusca</name>
    <dbReference type="NCBI Taxonomy" id="39272"/>
    <lineage>
        <taxon>Eukaryota</taxon>
        <taxon>Metazoa</taxon>
        <taxon>Ecdysozoa</taxon>
        <taxon>Arthropoda</taxon>
        <taxon>Hexapoda</taxon>
        <taxon>Collembola</taxon>
        <taxon>Symphypleona</taxon>
        <taxon>Sminthuridae</taxon>
        <taxon>Allacma</taxon>
    </lineage>
</organism>
<accession>A0A8J2PJM9</accession>
<keyword evidence="2" id="KW-0472">Membrane</keyword>
<comment type="caution">
    <text evidence="3">The sequence shown here is derived from an EMBL/GenBank/DDBJ whole genome shotgun (WGS) entry which is preliminary data.</text>
</comment>
<sequence length="131" mass="14569">MHFVSFLRPGSSCEGFEEMHCSNYTPTASHPLPVDPGAVSVLSILTMVLVLLVMLICIFAWFVPEQSARARQIVVRNIRRCILIISRQFRQANRLSAVPASDQAPAPAPARPARLHPQSPLRTNRPTTIAW</sequence>
<evidence type="ECO:0000313" key="3">
    <source>
        <dbReference type="EMBL" id="CAG7825044.1"/>
    </source>
</evidence>
<feature type="transmembrane region" description="Helical" evidence="2">
    <location>
        <begin position="41"/>
        <end position="63"/>
    </location>
</feature>
<protein>
    <submittedName>
        <fullName evidence="3">Uncharacterized protein</fullName>
    </submittedName>
</protein>
<gene>
    <name evidence="3" type="ORF">AFUS01_LOCUS35170</name>
</gene>
<feature type="compositionally biased region" description="Polar residues" evidence="1">
    <location>
        <begin position="120"/>
        <end position="131"/>
    </location>
</feature>
<dbReference type="Proteomes" id="UP000708208">
    <property type="component" value="Unassembled WGS sequence"/>
</dbReference>
<dbReference type="AlphaFoldDB" id="A0A8J2PJM9"/>